<comment type="function">
    <text evidence="3">Catalyzes the conversion of S-adenosyl-L-methionine (SAM) to carboxy-S-adenosyl-L-methionine (Cx-SAM).</text>
</comment>
<protein>
    <recommendedName>
        <fullName evidence="3">Carboxy-S-adenosyl-L-methionine synthase</fullName>
        <shortName evidence="3">Cx-SAM synthase</shortName>
        <ecNumber evidence="3">2.1.3.-</ecNumber>
    </recommendedName>
</protein>
<dbReference type="InterPro" id="IPR005271">
    <property type="entry name" value="CmoA"/>
</dbReference>
<feature type="binding site" evidence="3 4">
    <location>
        <position position="133"/>
    </location>
    <ligand>
        <name>S-adenosyl-L-methionine</name>
        <dbReference type="ChEBI" id="CHEBI:59789"/>
    </ligand>
</feature>
<dbReference type="EMBL" id="PIQF01000001">
    <property type="protein sequence ID" value="RUO77082.1"/>
    <property type="molecule type" value="Genomic_DNA"/>
</dbReference>
<evidence type="ECO:0000313" key="7">
    <source>
        <dbReference type="Proteomes" id="UP000287908"/>
    </source>
</evidence>
<dbReference type="PIRSF" id="PIRSF006325">
    <property type="entry name" value="MeTrfase_bac"/>
    <property type="match status" value="1"/>
</dbReference>
<dbReference type="NCBIfam" id="NF011995">
    <property type="entry name" value="PRK15451.1"/>
    <property type="match status" value="1"/>
</dbReference>
<feature type="binding site" evidence="3">
    <location>
        <position position="200"/>
    </location>
    <ligand>
        <name>S-adenosyl-L-methionine</name>
        <dbReference type="ChEBI" id="CHEBI:59789"/>
    </ligand>
</feature>
<comment type="caution">
    <text evidence="6">The sequence shown here is derived from an EMBL/GenBank/DDBJ whole genome shotgun (WGS) entry which is preliminary data.</text>
</comment>
<dbReference type="NCBIfam" id="TIGR00740">
    <property type="entry name" value="carboxy-S-adenosyl-L-methionine synthase CmoA"/>
    <property type="match status" value="1"/>
</dbReference>
<feature type="domain" description="Methyltransferase" evidence="5">
    <location>
        <begin position="62"/>
        <end position="159"/>
    </location>
</feature>
<dbReference type="CDD" id="cd02440">
    <property type="entry name" value="AdoMet_MTases"/>
    <property type="match status" value="1"/>
</dbReference>
<sequence>MNQRDTIFSKPLPSISDFCFDQNVVEVFPDMINRSVPGYSSILQTLPQLTQRFVQPDTRLYDLGCSLGSATLALRKGCEQAEGSEIIAVDNSQAMIERAQLHLQGFKSQVPVHLRCEDIRETAIENASVVVLNFTLQFVPREERMAIINTIFSGLVKGGALIIAEKVLADDDAINDVLVDLHHDFKRANGYSELEISQKRAAIENVMKIDSLAAHHQRFKEAGFAHSGTWFQCFNFAAMLAIKGDR</sequence>
<evidence type="ECO:0000313" key="6">
    <source>
        <dbReference type="EMBL" id="RUO77082.1"/>
    </source>
</evidence>
<keyword evidence="1 3" id="KW-0808">Transferase</keyword>
<gene>
    <name evidence="3 6" type="primary">cmoA</name>
    <name evidence="6" type="ORF">CWI81_00835</name>
</gene>
<comment type="similarity">
    <text evidence="3">Belongs to the class I-like SAM-binding methyltransferase superfamily. Cx-SAM synthase family.</text>
</comment>
<dbReference type="Proteomes" id="UP000287908">
    <property type="component" value="Unassembled WGS sequence"/>
</dbReference>
<dbReference type="InterPro" id="IPR029063">
    <property type="entry name" value="SAM-dependent_MTases_sf"/>
</dbReference>
<dbReference type="SUPFAM" id="SSF53335">
    <property type="entry name" value="S-adenosyl-L-methionine-dependent methyltransferases"/>
    <property type="match status" value="1"/>
</dbReference>
<dbReference type="GO" id="GO:0016743">
    <property type="term" value="F:carboxyl- or carbamoyltransferase activity"/>
    <property type="evidence" value="ECO:0007669"/>
    <property type="project" value="UniProtKB-UniRule"/>
</dbReference>
<feature type="binding site" evidence="3 4">
    <location>
        <begin position="64"/>
        <end position="66"/>
    </location>
    <ligand>
        <name>S-adenosyl-L-methionine</name>
        <dbReference type="ChEBI" id="CHEBI:59789"/>
    </ligand>
</feature>
<evidence type="ECO:0000259" key="5">
    <source>
        <dbReference type="Pfam" id="PF13649"/>
    </source>
</evidence>
<organism evidence="6 7">
    <name type="scientific">Idiomarina seosinensis</name>
    <dbReference type="NCBI Taxonomy" id="281739"/>
    <lineage>
        <taxon>Bacteria</taxon>
        <taxon>Pseudomonadati</taxon>
        <taxon>Pseudomonadota</taxon>
        <taxon>Gammaproteobacteria</taxon>
        <taxon>Alteromonadales</taxon>
        <taxon>Idiomarinaceae</taxon>
        <taxon>Idiomarina</taxon>
    </lineage>
</organism>
<dbReference type="EC" id="2.1.3.-" evidence="3"/>
<dbReference type="GO" id="GO:0002098">
    <property type="term" value="P:tRNA wobble uridine modification"/>
    <property type="evidence" value="ECO:0007669"/>
    <property type="project" value="InterPro"/>
</dbReference>
<reference evidence="6 7" key="1">
    <citation type="journal article" date="2011" name="Front. Microbiol.">
        <title>Genomic signatures of strain selection and enhancement in Bacillus atrophaeus var. globigii, a historical biowarfare simulant.</title>
        <authorList>
            <person name="Gibbons H.S."/>
            <person name="Broomall S.M."/>
            <person name="McNew L.A."/>
            <person name="Daligault H."/>
            <person name="Chapman C."/>
            <person name="Bruce D."/>
            <person name="Karavis M."/>
            <person name="Krepps M."/>
            <person name="McGregor P.A."/>
            <person name="Hong C."/>
            <person name="Park K.H."/>
            <person name="Akmal A."/>
            <person name="Feldman A."/>
            <person name="Lin J.S."/>
            <person name="Chang W.E."/>
            <person name="Higgs B.W."/>
            <person name="Demirev P."/>
            <person name="Lindquist J."/>
            <person name="Liem A."/>
            <person name="Fochler E."/>
            <person name="Read T.D."/>
            <person name="Tapia R."/>
            <person name="Johnson S."/>
            <person name="Bishop-Lilly K.A."/>
            <person name="Detter C."/>
            <person name="Han C."/>
            <person name="Sozhamannan S."/>
            <person name="Rosenzweig C.N."/>
            <person name="Skowronski E.W."/>
        </authorList>
    </citation>
    <scope>NUCLEOTIDE SEQUENCE [LARGE SCALE GENOMIC DNA]</scope>
    <source>
        <strain evidence="6 7">CL-SP19</strain>
    </source>
</reference>
<dbReference type="OrthoDB" id="9779941at2"/>
<dbReference type="RefSeq" id="WP_126783352.1">
    <property type="nucleotide sequence ID" value="NZ_PIQF01000001.1"/>
</dbReference>
<name>A0A432ZII3_9GAMM</name>
<dbReference type="Gene3D" id="3.40.50.150">
    <property type="entry name" value="Vaccinia Virus protein VP39"/>
    <property type="match status" value="1"/>
</dbReference>
<dbReference type="PANTHER" id="PTHR43861">
    <property type="entry name" value="TRANS-ACONITATE 2-METHYLTRANSFERASE-RELATED"/>
    <property type="match status" value="1"/>
</dbReference>
<keyword evidence="2 3" id="KW-0949">S-adenosyl-L-methionine</keyword>
<accession>A0A432ZII3</accession>
<feature type="binding site" evidence="3 4">
    <location>
        <begin position="90"/>
        <end position="91"/>
    </location>
    <ligand>
        <name>S-adenosyl-L-methionine</name>
        <dbReference type="ChEBI" id="CHEBI:59789"/>
    </ligand>
</feature>
<evidence type="ECO:0000256" key="2">
    <source>
        <dbReference type="ARBA" id="ARBA00022691"/>
    </source>
</evidence>
<evidence type="ECO:0000256" key="1">
    <source>
        <dbReference type="ARBA" id="ARBA00022679"/>
    </source>
</evidence>
<dbReference type="Pfam" id="PF13649">
    <property type="entry name" value="Methyltransf_25"/>
    <property type="match status" value="1"/>
</dbReference>
<dbReference type="PANTHER" id="PTHR43861:SF2">
    <property type="entry name" value="CARBOXY-S-ADENOSYL-L-METHIONINE SYNTHASE"/>
    <property type="match status" value="1"/>
</dbReference>
<comment type="catalytic activity">
    <reaction evidence="3">
        <text>prephenate + S-adenosyl-L-methionine = carboxy-S-adenosyl-L-methionine + 3-phenylpyruvate + H2O</text>
        <dbReference type="Rhea" id="RHEA:51692"/>
        <dbReference type="ChEBI" id="CHEBI:15377"/>
        <dbReference type="ChEBI" id="CHEBI:18005"/>
        <dbReference type="ChEBI" id="CHEBI:29934"/>
        <dbReference type="ChEBI" id="CHEBI:59789"/>
        <dbReference type="ChEBI" id="CHEBI:134278"/>
    </reaction>
</comment>
<dbReference type="AlphaFoldDB" id="A0A432ZII3"/>
<evidence type="ECO:0000256" key="4">
    <source>
        <dbReference type="PIRSR" id="PIRSR006325-1"/>
    </source>
</evidence>
<keyword evidence="7" id="KW-1185">Reference proteome</keyword>
<feature type="binding site" evidence="3 4">
    <location>
        <begin position="118"/>
        <end position="119"/>
    </location>
    <ligand>
        <name>S-adenosyl-L-methionine</name>
        <dbReference type="ChEBI" id="CHEBI:59789"/>
    </ligand>
</feature>
<dbReference type="GO" id="GO:1904047">
    <property type="term" value="F:S-adenosyl-L-methionine binding"/>
    <property type="evidence" value="ECO:0007669"/>
    <property type="project" value="UniProtKB-UniRule"/>
</dbReference>
<proteinExistence type="inferred from homology"/>
<comment type="subunit">
    <text evidence="3">Homodimer.</text>
</comment>
<dbReference type="InterPro" id="IPR041698">
    <property type="entry name" value="Methyltransf_25"/>
</dbReference>
<evidence type="ECO:0000256" key="3">
    <source>
        <dbReference type="HAMAP-Rule" id="MF_01589"/>
    </source>
</evidence>
<feature type="binding site" evidence="3 4">
    <location>
        <position position="39"/>
    </location>
    <ligand>
        <name>S-adenosyl-L-methionine</name>
        <dbReference type="ChEBI" id="CHEBI:59789"/>
    </ligand>
</feature>
<dbReference type="HAMAP" id="MF_01589">
    <property type="entry name" value="Cx_SAM_synthase"/>
    <property type="match status" value="1"/>
</dbReference>